<gene>
    <name evidence="5" type="primary">pcaG</name>
    <name evidence="5" type="ORF">GCM10009554_62490</name>
</gene>
<evidence type="ECO:0000256" key="2">
    <source>
        <dbReference type="ARBA" id="ARBA00022964"/>
    </source>
</evidence>
<comment type="caution">
    <text evidence="5">The sequence shown here is derived from an EMBL/GenBank/DDBJ whole genome shotgun (WGS) entry which is preliminary data.</text>
</comment>
<evidence type="ECO:0000259" key="4">
    <source>
        <dbReference type="PROSITE" id="PS00083"/>
    </source>
</evidence>
<dbReference type="NCBIfam" id="TIGR02423">
    <property type="entry name" value="protocat_alph"/>
    <property type="match status" value="1"/>
</dbReference>
<proteinExistence type="inferred from homology"/>
<dbReference type="RefSeq" id="WP_343978325.1">
    <property type="nucleotide sequence ID" value="NZ_BAAAHK010000017.1"/>
</dbReference>
<dbReference type="PANTHER" id="PTHR33711:SF9">
    <property type="entry name" value="PROTOCATECHUATE 3,4-DIOXYGENASE ALPHA CHAIN"/>
    <property type="match status" value="1"/>
</dbReference>
<dbReference type="InterPro" id="IPR050770">
    <property type="entry name" value="Intradiol_RC_Dioxygenase"/>
</dbReference>
<dbReference type="PANTHER" id="PTHR33711">
    <property type="entry name" value="DIOXYGENASE, PUTATIVE (AFU_ORTHOLOGUE AFUA_2G02910)-RELATED"/>
    <property type="match status" value="1"/>
</dbReference>
<dbReference type="PROSITE" id="PS00083">
    <property type="entry name" value="INTRADIOL_DIOXYGENAS"/>
    <property type="match status" value="1"/>
</dbReference>
<dbReference type="InterPro" id="IPR000627">
    <property type="entry name" value="Intradiol_dOase_C"/>
</dbReference>
<evidence type="ECO:0000313" key="5">
    <source>
        <dbReference type="EMBL" id="GAA0955219.1"/>
    </source>
</evidence>
<feature type="domain" description="Intradiol ring-cleavage dioxygenases" evidence="4">
    <location>
        <begin position="49"/>
        <end position="77"/>
    </location>
</feature>
<evidence type="ECO:0000313" key="6">
    <source>
        <dbReference type="Proteomes" id="UP001500542"/>
    </source>
</evidence>
<keyword evidence="6" id="KW-1185">Reference proteome</keyword>
<dbReference type="EMBL" id="BAAAHK010000017">
    <property type="protein sequence ID" value="GAA0955219.1"/>
    <property type="molecule type" value="Genomic_DNA"/>
</dbReference>
<evidence type="ECO:0000256" key="1">
    <source>
        <dbReference type="ARBA" id="ARBA00007825"/>
    </source>
</evidence>
<name>A0ABN1RD89_9ACTN</name>
<dbReference type="InterPro" id="IPR012786">
    <property type="entry name" value="Protocat_dOase_a"/>
</dbReference>
<dbReference type="Proteomes" id="UP001500542">
    <property type="component" value="Unassembled WGS sequence"/>
</dbReference>
<dbReference type="Gene3D" id="2.60.130.10">
    <property type="entry name" value="Aromatic compound dioxygenase"/>
    <property type="match status" value="1"/>
</dbReference>
<sequence length="195" mass="20894">MSYVYPVTDVPASPGPTPWQTVGPFFHDALAYAAGPQVAGPSVPGRIRLAGTVFDGGGEPILDALVELWQADQDGRFVSSPGIYEALEGFRGFGRSMTDSGEYEFVTVKPGAVPTIDGRAQAPYIALSIFARGMLRRAVTRVYFPGDDLDGDPLLASLPESRRASLVATPAADGYRFDIHLQGEQETVFLDVGDR</sequence>
<evidence type="ECO:0000256" key="3">
    <source>
        <dbReference type="ARBA" id="ARBA00023002"/>
    </source>
</evidence>
<keyword evidence="3" id="KW-0560">Oxidoreductase</keyword>
<dbReference type="InterPro" id="IPR015889">
    <property type="entry name" value="Intradiol_dOase_core"/>
</dbReference>
<accession>A0ABN1RD89</accession>
<reference evidence="5 6" key="1">
    <citation type="journal article" date="2019" name="Int. J. Syst. Evol. Microbiol.">
        <title>The Global Catalogue of Microorganisms (GCM) 10K type strain sequencing project: providing services to taxonomists for standard genome sequencing and annotation.</title>
        <authorList>
            <consortium name="The Broad Institute Genomics Platform"/>
            <consortium name="The Broad Institute Genome Sequencing Center for Infectious Disease"/>
            <person name="Wu L."/>
            <person name="Ma J."/>
        </authorList>
    </citation>
    <scope>NUCLEOTIDE SEQUENCE [LARGE SCALE GENOMIC DNA]</scope>
    <source>
        <strain evidence="5 6">JCM 10977</strain>
    </source>
</reference>
<dbReference type="Pfam" id="PF00775">
    <property type="entry name" value="Dioxygenase_C"/>
    <property type="match status" value="1"/>
</dbReference>
<dbReference type="SUPFAM" id="SSF49482">
    <property type="entry name" value="Aromatic compound dioxygenase"/>
    <property type="match status" value="1"/>
</dbReference>
<comment type="similarity">
    <text evidence="1">Belongs to the intradiol ring-cleavage dioxygenase family.</text>
</comment>
<keyword evidence="2" id="KW-0223">Dioxygenase</keyword>
<organism evidence="5 6">
    <name type="scientific">Kribbella koreensis</name>
    <dbReference type="NCBI Taxonomy" id="57909"/>
    <lineage>
        <taxon>Bacteria</taxon>
        <taxon>Bacillati</taxon>
        <taxon>Actinomycetota</taxon>
        <taxon>Actinomycetes</taxon>
        <taxon>Propionibacteriales</taxon>
        <taxon>Kribbellaceae</taxon>
        <taxon>Kribbella</taxon>
    </lineage>
</organism>
<protein>
    <submittedName>
        <fullName evidence="5">Protocatechuate 3,4-dioxygenase subunit alpha</fullName>
    </submittedName>
</protein>